<evidence type="ECO:0000313" key="2">
    <source>
        <dbReference type="Proteomes" id="UP001058003"/>
    </source>
</evidence>
<sequence>MDAEWIATLAATGGAALVGAAATDGWIAARTAFGRLFGRGDARRRELAESRLDATAAEIEAAADADREDVRRAAAQAWTVRLSDLLQEGDEDTAAELRRIVAALPDRRPIRAQAVNTGTAFATEGAVANTGVVIGDVTAAGR</sequence>
<dbReference type="Proteomes" id="UP001058003">
    <property type="component" value="Chromosome"/>
</dbReference>
<dbReference type="EMBL" id="CP073767">
    <property type="protein sequence ID" value="UWZ58214.1"/>
    <property type="molecule type" value="Genomic_DNA"/>
</dbReference>
<keyword evidence="2" id="KW-1185">Reference proteome</keyword>
<reference evidence="1" key="1">
    <citation type="submission" date="2021-04" db="EMBL/GenBank/DDBJ databases">
        <title>Dactylosporangium aurantiacum NRRL B-8018 full assembly.</title>
        <authorList>
            <person name="Hartkoorn R.C."/>
            <person name="Beaudoing E."/>
            <person name="Hot D."/>
        </authorList>
    </citation>
    <scope>NUCLEOTIDE SEQUENCE</scope>
    <source>
        <strain evidence="1">NRRL B-8018</strain>
    </source>
</reference>
<gene>
    <name evidence="1" type="ORF">Daura_19805</name>
</gene>
<dbReference type="KEGG" id="daur:Daura_19805"/>
<evidence type="ECO:0000313" key="1">
    <source>
        <dbReference type="EMBL" id="UWZ58214.1"/>
    </source>
</evidence>
<proteinExistence type="predicted"/>
<organism evidence="1 2">
    <name type="scientific">Dactylosporangium aurantiacum</name>
    <dbReference type="NCBI Taxonomy" id="35754"/>
    <lineage>
        <taxon>Bacteria</taxon>
        <taxon>Bacillati</taxon>
        <taxon>Actinomycetota</taxon>
        <taxon>Actinomycetes</taxon>
        <taxon>Micromonosporales</taxon>
        <taxon>Micromonosporaceae</taxon>
        <taxon>Dactylosporangium</taxon>
    </lineage>
</organism>
<dbReference type="AlphaFoldDB" id="A0A9Q9IL90"/>
<name>A0A9Q9IL90_9ACTN</name>
<accession>A0A9Q9IL90</accession>
<dbReference type="RefSeq" id="WP_052387374.1">
    <property type="nucleotide sequence ID" value="NZ_CP073767.1"/>
</dbReference>
<protein>
    <submittedName>
        <fullName evidence="1">Uncharacterized protein</fullName>
    </submittedName>
</protein>